<feature type="transmembrane region" description="Helical" evidence="8">
    <location>
        <begin position="103"/>
        <end position="130"/>
    </location>
</feature>
<evidence type="ECO:0000313" key="11">
    <source>
        <dbReference type="Proteomes" id="UP001347796"/>
    </source>
</evidence>
<dbReference type="AlphaFoldDB" id="A0AAN8PYJ2"/>
<feature type="transmembrane region" description="Helical" evidence="8">
    <location>
        <begin position="290"/>
        <end position="308"/>
    </location>
</feature>
<dbReference type="EMBL" id="JAZGQO010000008">
    <property type="protein sequence ID" value="KAK6179445.1"/>
    <property type="molecule type" value="Genomic_DNA"/>
</dbReference>
<feature type="domain" description="EXPERA" evidence="9">
    <location>
        <begin position="61"/>
        <end position="184"/>
    </location>
</feature>
<feature type="transmembrane region" description="Helical" evidence="8">
    <location>
        <begin position="328"/>
        <end position="346"/>
    </location>
</feature>
<name>A0AAN8PYJ2_PATCE</name>
<gene>
    <name evidence="10" type="ORF">SNE40_011805</name>
</gene>
<dbReference type="PANTHER" id="PTHR14568:SF8">
    <property type="entry name" value="EXPERA DOMAIN-CONTAINING PROTEIN"/>
    <property type="match status" value="1"/>
</dbReference>
<evidence type="ECO:0000256" key="8">
    <source>
        <dbReference type="SAM" id="Phobius"/>
    </source>
</evidence>
<protein>
    <recommendedName>
        <fullName evidence="9">EXPERA domain-containing protein</fullName>
    </recommendedName>
</protein>
<feature type="transmembrane region" description="Helical" evidence="8">
    <location>
        <begin position="142"/>
        <end position="162"/>
    </location>
</feature>
<evidence type="ECO:0000256" key="5">
    <source>
        <dbReference type="ARBA" id="ARBA00023136"/>
    </source>
</evidence>
<proteinExistence type="inferred from homology"/>
<dbReference type="InterPro" id="IPR047195">
    <property type="entry name" value="TM6SF1-like"/>
</dbReference>
<keyword evidence="11" id="KW-1185">Reference proteome</keyword>
<keyword evidence="4 7" id="KW-1133">Transmembrane helix</keyword>
<dbReference type="CDD" id="cd21106">
    <property type="entry name" value="TM6SF1-like"/>
    <property type="match status" value="1"/>
</dbReference>
<evidence type="ECO:0000256" key="3">
    <source>
        <dbReference type="ARBA" id="ARBA00022737"/>
    </source>
</evidence>
<keyword evidence="3" id="KW-0677">Repeat</keyword>
<evidence type="ECO:0000256" key="6">
    <source>
        <dbReference type="ARBA" id="ARBA00034760"/>
    </source>
</evidence>
<sequence length="384" mass="44156">MDVPVVLVVLLSSMSSIPIAYQVNKLNLMKEPIAIVFVGFAALTLATILPVWYIRRKYVKVDPIMYACITFSWSCVIDLLVGLEFDGYVTGFMTTYFKEGEPYLFTVHGALISYWDAFANYSMYLLMIYLFCQGKSYREVGLYWVGSLLHTMVVFLPGNLLGDYDVKWAYLLNVPYLLVPLFAGFKFLKDRPMHIKSYMHVPSILKRPKDLCFVFFFIAAILLAIFRGMIALGCDSDIIRSYLKSYEPYINDPTTYPRIQMLIYLFYFVIYYCCAIFGLLVKDQSYMTDWSIIHAGAAAQAQCAYIFGSLHSKTASRLHPPTSGIPAVWFWVVNLGLLIVPQLFVWRCKADPDMFGRTYTIDTAEPVRDFSQYETPRSTRKKVY</sequence>
<dbReference type="GO" id="GO:0016020">
    <property type="term" value="C:membrane"/>
    <property type="evidence" value="ECO:0007669"/>
    <property type="project" value="UniProtKB-UniRule"/>
</dbReference>
<dbReference type="PROSITE" id="PS51751">
    <property type="entry name" value="EXPERA"/>
    <property type="match status" value="2"/>
</dbReference>
<keyword evidence="5 7" id="KW-0472">Membrane</keyword>
<accession>A0AAN8PYJ2</accession>
<evidence type="ECO:0000313" key="10">
    <source>
        <dbReference type="EMBL" id="KAK6179445.1"/>
    </source>
</evidence>
<evidence type="ECO:0000259" key="9">
    <source>
        <dbReference type="PROSITE" id="PS51751"/>
    </source>
</evidence>
<comment type="subcellular location">
    <subcellularLocation>
        <location evidence="1">Endomembrane system</location>
        <topology evidence="1">Multi-pass membrane protein</topology>
    </subcellularLocation>
</comment>
<dbReference type="PANTHER" id="PTHR14568">
    <property type="entry name" value="TRANSMEMBRANE SUPERFAMILY 6 MEMBER 1/2"/>
    <property type="match status" value="1"/>
</dbReference>
<feature type="transmembrane region" description="Helical" evidence="8">
    <location>
        <begin position="32"/>
        <end position="52"/>
    </location>
</feature>
<dbReference type="Proteomes" id="UP001347796">
    <property type="component" value="Unassembled WGS sequence"/>
</dbReference>
<reference evidence="10 11" key="1">
    <citation type="submission" date="2024-01" db="EMBL/GenBank/DDBJ databases">
        <title>The genome of the rayed Mediterranean limpet Patella caerulea (Linnaeus, 1758).</title>
        <authorList>
            <person name="Anh-Thu Weber A."/>
            <person name="Halstead-Nussloch G."/>
        </authorList>
    </citation>
    <scope>NUCLEOTIDE SEQUENCE [LARGE SCALE GENOMIC DNA]</scope>
    <source>
        <strain evidence="10">AATW-2023a</strain>
        <tissue evidence="10">Whole specimen</tissue>
    </source>
</reference>
<feature type="transmembrane region" description="Helical" evidence="8">
    <location>
        <begin position="261"/>
        <end position="281"/>
    </location>
</feature>
<feature type="transmembrane region" description="Helical" evidence="8">
    <location>
        <begin position="210"/>
        <end position="230"/>
    </location>
</feature>
<organism evidence="10 11">
    <name type="scientific">Patella caerulea</name>
    <name type="common">Rayed Mediterranean limpet</name>
    <dbReference type="NCBI Taxonomy" id="87958"/>
    <lineage>
        <taxon>Eukaryota</taxon>
        <taxon>Metazoa</taxon>
        <taxon>Spiralia</taxon>
        <taxon>Lophotrochozoa</taxon>
        <taxon>Mollusca</taxon>
        <taxon>Gastropoda</taxon>
        <taxon>Patellogastropoda</taxon>
        <taxon>Patelloidea</taxon>
        <taxon>Patellidae</taxon>
        <taxon>Patella</taxon>
    </lineage>
</organism>
<evidence type="ECO:0000256" key="4">
    <source>
        <dbReference type="ARBA" id="ARBA00022989"/>
    </source>
</evidence>
<feature type="transmembrane region" description="Helical" evidence="8">
    <location>
        <begin position="168"/>
        <end position="189"/>
    </location>
</feature>
<feature type="domain" description="EXPERA" evidence="9">
    <location>
        <begin position="209"/>
        <end position="345"/>
    </location>
</feature>
<dbReference type="InterPro" id="IPR033118">
    <property type="entry name" value="EXPERA"/>
</dbReference>
<evidence type="ECO:0000256" key="2">
    <source>
        <dbReference type="ARBA" id="ARBA00022692"/>
    </source>
</evidence>
<dbReference type="Pfam" id="PF26083">
    <property type="entry name" value="TM_Tm6sf2"/>
    <property type="match status" value="1"/>
</dbReference>
<dbReference type="GO" id="GO:0012505">
    <property type="term" value="C:endomembrane system"/>
    <property type="evidence" value="ECO:0007669"/>
    <property type="project" value="UniProtKB-SubCell"/>
</dbReference>
<feature type="transmembrane region" description="Helical" evidence="8">
    <location>
        <begin position="64"/>
        <end position="83"/>
    </location>
</feature>
<evidence type="ECO:0000256" key="7">
    <source>
        <dbReference type="PROSITE-ProRule" id="PRU01087"/>
    </source>
</evidence>
<comment type="caution">
    <text evidence="10">The sequence shown here is derived from an EMBL/GenBank/DDBJ whole genome shotgun (WGS) entry which is preliminary data.</text>
</comment>
<keyword evidence="2 7" id="KW-0812">Transmembrane</keyword>
<comment type="similarity">
    <text evidence="6">Belongs to the TM6SF family.</text>
</comment>
<evidence type="ECO:0000256" key="1">
    <source>
        <dbReference type="ARBA" id="ARBA00004127"/>
    </source>
</evidence>
<dbReference type="InterPro" id="IPR059044">
    <property type="entry name" value="TM_Tm6sf1/2"/>
</dbReference>